<dbReference type="PANTHER" id="PTHR40033">
    <property type="entry name" value="NA(+)-MALATE SYMPORTER"/>
    <property type="match status" value="1"/>
</dbReference>
<dbReference type="PANTHER" id="PTHR40033:SF1">
    <property type="entry name" value="CITRATE-SODIUM SYMPORTER"/>
    <property type="match status" value="1"/>
</dbReference>
<evidence type="ECO:0000313" key="6">
    <source>
        <dbReference type="Proteomes" id="UP000256817"/>
    </source>
</evidence>
<feature type="transmembrane region" description="Helical" evidence="2">
    <location>
        <begin position="222"/>
        <end position="240"/>
    </location>
</feature>
<gene>
    <name evidence="4" type="ORF">DMB84_007265</name>
    <name evidence="3" type="ORF">DMB85_006030</name>
</gene>
<keyword evidence="1 2" id="KW-0472">Membrane</keyword>
<feature type="transmembrane region" description="Helical" evidence="2">
    <location>
        <begin position="57"/>
        <end position="77"/>
    </location>
</feature>
<comment type="caution">
    <text evidence="4">The sequence shown here is derived from an EMBL/GenBank/DDBJ whole genome shotgun (WGS) entry which is preliminary data.</text>
</comment>
<dbReference type="GO" id="GO:0015293">
    <property type="term" value="F:symporter activity"/>
    <property type="evidence" value="ECO:0007669"/>
    <property type="project" value="UniProtKB-UniRule"/>
</dbReference>
<evidence type="ECO:0000313" key="3">
    <source>
        <dbReference type="EMBL" id="RRO10461.1"/>
    </source>
</evidence>
<reference evidence="5 6" key="1">
    <citation type="submission" date="2018-11" db="EMBL/GenBank/DDBJ databases">
        <title>Draft genome sequences of proposed Pectobacterium aquaticum sp. nov. isolated in France from fresh water.</title>
        <authorList>
            <person name="Pedron J."/>
            <person name="Barny M.A."/>
        </authorList>
    </citation>
    <scope>NUCLEOTIDE SEQUENCE [LARGE SCALE GENOMIC DNA]</scope>
    <source>
        <strain evidence="4 5">A127-S21-F16</strain>
        <strain evidence="3 6">A35-S23-M15</strain>
    </source>
</reference>
<feature type="transmembrane region" description="Helical" evidence="2">
    <location>
        <begin position="89"/>
        <end position="106"/>
    </location>
</feature>
<keyword evidence="1" id="KW-0769">Symport</keyword>
<feature type="transmembrane region" description="Helical" evidence="2">
    <location>
        <begin position="337"/>
        <end position="358"/>
    </location>
</feature>
<dbReference type="GO" id="GO:0008514">
    <property type="term" value="F:organic anion transmembrane transporter activity"/>
    <property type="evidence" value="ECO:0007669"/>
    <property type="project" value="InterPro"/>
</dbReference>
<feature type="transmembrane region" description="Helical" evidence="2">
    <location>
        <begin position="154"/>
        <end position="177"/>
    </location>
</feature>
<keyword evidence="2" id="KW-0812">Transmembrane</keyword>
<dbReference type="Proteomes" id="UP000256540">
    <property type="component" value="Unassembled WGS sequence"/>
</dbReference>
<proteinExistence type="inferred from homology"/>
<dbReference type="Pfam" id="PF03390">
    <property type="entry name" value="2HCT"/>
    <property type="match status" value="1"/>
</dbReference>
<dbReference type="Proteomes" id="UP000256817">
    <property type="component" value="Unassembled WGS sequence"/>
</dbReference>
<dbReference type="GO" id="GO:0005886">
    <property type="term" value="C:plasma membrane"/>
    <property type="evidence" value="ECO:0007669"/>
    <property type="project" value="UniProtKB-UniRule"/>
</dbReference>
<evidence type="ECO:0000256" key="1">
    <source>
        <dbReference type="PIRNR" id="PIRNR005348"/>
    </source>
</evidence>
<feature type="transmembrane region" description="Helical" evidence="2">
    <location>
        <begin position="434"/>
        <end position="455"/>
    </location>
</feature>
<feature type="transmembrane region" description="Helical" evidence="2">
    <location>
        <begin position="126"/>
        <end position="142"/>
    </location>
</feature>
<name>A0AA93AN41_9GAMM</name>
<evidence type="ECO:0000313" key="5">
    <source>
        <dbReference type="Proteomes" id="UP000256540"/>
    </source>
</evidence>
<accession>A0AA93AN41</accession>
<dbReference type="InterPro" id="IPR004679">
    <property type="entry name" value="2-OHcarboxylate_transport"/>
</dbReference>
<feature type="transmembrane region" description="Helical" evidence="2">
    <location>
        <begin position="183"/>
        <end position="210"/>
    </location>
</feature>
<protein>
    <submittedName>
        <fullName evidence="4">Malate permease</fullName>
    </submittedName>
</protein>
<evidence type="ECO:0000256" key="2">
    <source>
        <dbReference type="SAM" id="Phobius"/>
    </source>
</evidence>
<dbReference type="RefSeq" id="WP_102116279.1">
    <property type="nucleotide sequence ID" value="NZ_CP161828.1"/>
</dbReference>
<dbReference type="EMBL" id="QHJW02000011">
    <property type="protein sequence ID" value="RRO10461.1"/>
    <property type="molecule type" value="Genomic_DNA"/>
</dbReference>
<dbReference type="PIRSF" id="PIRSF005348">
    <property type="entry name" value="YxkH"/>
    <property type="match status" value="1"/>
</dbReference>
<feature type="transmembrane region" description="Helical" evidence="2">
    <location>
        <begin position="32"/>
        <end position="51"/>
    </location>
</feature>
<feature type="transmembrane region" description="Helical" evidence="2">
    <location>
        <begin position="370"/>
        <end position="390"/>
    </location>
</feature>
<keyword evidence="6" id="KW-1185">Reference proteome</keyword>
<organism evidence="4 5">
    <name type="scientific">Pectobacterium aquaticum</name>
    <dbReference type="NCBI Taxonomy" id="2204145"/>
    <lineage>
        <taxon>Bacteria</taxon>
        <taxon>Pseudomonadati</taxon>
        <taxon>Pseudomonadota</taxon>
        <taxon>Gammaproteobacteria</taxon>
        <taxon>Enterobacterales</taxon>
        <taxon>Pectobacteriaceae</taxon>
        <taxon>Pectobacterium</taxon>
    </lineage>
</organism>
<sequence length="456" mass="47999">MSTTDDSYIVVNNEAAGKASLKEKWWHVLDTYKVGIIPVPLFVLAGVLIGIDCLSGKLPSDIVVMVATLAFFGFACGEFGKRLPIIGKMGAAAICATFIPSAMVHYGLLPDVVVESTTKFYKSTNILYLYICCIIVGSIMSMNRQTLIQGFLRIFFPMLCGEVAGMLVGMGVGMALGLDPFQIFFFLILPIMAGGVGEGAIPLSIGYATILHMDQGVALGRVLPIVMLGSLTAIILAGVLNQLGKRFPHLTGEGELMPNKDNSLGSSASSTPVSAFSGKADVTTIASGALLAILLYMVGMLGHKVIGLPAPVGMLFAAVLVKLAHGVSPKMLEGSQVVYKFFQTSVTYPILFAVGVAITPWQELVNAFTIQNLLVIISTVVTLVATGFFVGRKIGMHPIDVAIISCCQSGQGGTGDVAILTAGNRMVLMPFAQIATRIGGAINVSISLLVLANFLV</sequence>
<feature type="transmembrane region" description="Helical" evidence="2">
    <location>
        <begin position="305"/>
        <end position="325"/>
    </location>
</feature>
<dbReference type="AlphaFoldDB" id="A0AA93AN41"/>
<evidence type="ECO:0000313" key="4">
    <source>
        <dbReference type="EMBL" id="RRO21747.1"/>
    </source>
</evidence>
<keyword evidence="1" id="KW-0813">Transport</keyword>
<keyword evidence="2" id="KW-1133">Transmembrane helix</keyword>
<dbReference type="EMBL" id="QHJS02000020">
    <property type="protein sequence ID" value="RRO21747.1"/>
    <property type="molecule type" value="Genomic_DNA"/>
</dbReference>
<comment type="similarity">
    <text evidence="1">Belongs to the 2-hydroxycarboxylate transporter (2-HCT) (TC 2.A.24) family.</text>
</comment>